<comment type="catalytic activity">
    <reaction evidence="1">
        <text>Hydrolysis of terminal, non-reducing (1-&gt;4)-linked alpha-D-glucose residues with release of alpha-D-glucose.</text>
        <dbReference type="EC" id="3.2.1.20"/>
    </reaction>
</comment>
<evidence type="ECO:0000256" key="5">
    <source>
        <dbReference type="ARBA" id="ARBA00023180"/>
    </source>
</evidence>
<dbReference type="OrthoDB" id="1740265at2759"/>
<dbReference type="PANTHER" id="PTHR10357:SF179">
    <property type="entry name" value="NEUTRAL AND BASIC AMINO ACID TRANSPORT PROTEIN RBAT"/>
    <property type="match status" value="1"/>
</dbReference>
<dbReference type="AlphaFoldDB" id="A0A8K0D151"/>
<name>A0A8K0D151_IGNLU</name>
<dbReference type="EC" id="3.2.1.20" evidence="3"/>
<evidence type="ECO:0000259" key="8">
    <source>
        <dbReference type="SMART" id="SM00642"/>
    </source>
</evidence>
<dbReference type="InterPro" id="IPR013780">
    <property type="entry name" value="Glyco_hydro_b"/>
</dbReference>
<evidence type="ECO:0000256" key="4">
    <source>
        <dbReference type="ARBA" id="ARBA00022801"/>
    </source>
</evidence>
<feature type="domain" description="Glycosyl hydrolase family 13 catalytic" evidence="8">
    <location>
        <begin position="54"/>
        <end position="448"/>
    </location>
</feature>
<dbReference type="FunFam" id="3.90.400.10:FF:000001">
    <property type="entry name" value="Maltase A3, isoform A"/>
    <property type="match status" value="1"/>
</dbReference>
<keyword evidence="6" id="KW-0326">Glycosidase</keyword>
<evidence type="ECO:0000256" key="3">
    <source>
        <dbReference type="ARBA" id="ARBA00012741"/>
    </source>
</evidence>
<dbReference type="SUPFAM" id="SSF51445">
    <property type="entry name" value="(Trans)glycosidases"/>
    <property type="match status" value="2"/>
</dbReference>
<evidence type="ECO:0000256" key="2">
    <source>
        <dbReference type="ARBA" id="ARBA00008061"/>
    </source>
</evidence>
<keyword evidence="10" id="KW-1185">Reference proteome</keyword>
<accession>A0A8K0D151</accession>
<protein>
    <recommendedName>
        <fullName evidence="3">alpha-glucosidase</fullName>
        <ecNumber evidence="3">3.2.1.20</ecNumber>
    </recommendedName>
</protein>
<gene>
    <name evidence="9" type="ORF">ILUMI_08722</name>
</gene>
<dbReference type="CDD" id="cd11328">
    <property type="entry name" value="AmyAc_maltase"/>
    <property type="match status" value="2"/>
</dbReference>
<dbReference type="InterPro" id="IPR045857">
    <property type="entry name" value="O16G_dom_2"/>
</dbReference>
<feature type="signal peptide" evidence="7">
    <location>
        <begin position="1"/>
        <end position="22"/>
    </location>
</feature>
<keyword evidence="7" id="KW-0732">Signal</keyword>
<evidence type="ECO:0000256" key="6">
    <source>
        <dbReference type="ARBA" id="ARBA00023295"/>
    </source>
</evidence>
<dbReference type="Gene3D" id="3.20.20.80">
    <property type="entry name" value="Glycosidases"/>
    <property type="match status" value="2"/>
</dbReference>
<evidence type="ECO:0000313" key="10">
    <source>
        <dbReference type="Proteomes" id="UP000801492"/>
    </source>
</evidence>
<dbReference type="InterPro" id="IPR006047">
    <property type="entry name" value="GH13_cat_dom"/>
</dbReference>
<feature type="chain" id="PRO_5035454113" description="alpha-glucosidase" evidence="7">
    <location>
        <begin position="23"/>
        <end position="1167"/>
    </location>
</feature>
<keyword evidence="5" id="KW-0325">Glycoprotein</keyword>
<organism evidence="9 10">
    <name type="scientific">Ignelater luminosus</name>
    <name type="common">Cucubano</name>
    <name type="synonym">Pyrophorus luminosus</name>
    <dbReference type="NCBI Taxonomy" id="2038154"/>
    <lineage>
        <taxon>Eukaryota</taxon>
        <taxon>Metazoa</taxon>
        <taxon>Ecdysozoa</taxon>
        <taxon>Arthropoda</taxon>
        <taxon>Hexapoda</taxon>
        <taxon>Insecta</taxon>
        <taxon>Pterygota</taxon>
        <taxon>Neoptera</taxon>
        <taxon>Endopterygota</taxon>
        <taxon>Coleoptera</taxon>
        <taxon>Polyphaga</taxon>
        <taxon>Elateriformia</taxon>
        <taxon>Elateroidea</taxon>
        <taxon>Elateridae</taxon>
        <taxon>Agrypninae</taxon>
        <taxon>Pyrophorini</taxon>
        <taxon>Ignelater</taxon>
    </lineage>
</organism>
<comment type="caution">
    <text evidence="9">The sequence shown here is derived from an EMBL/GenBank/DDBJ whole genome shotgun (WGS) entry which is preliminary data.</text>
</comment>
<dbReference type="Gene3D" id="2.60.40.1180">
    <property type="entry name" value="Golgi alpha-mannosidase II"/>
    <property type="match status" value="2"/>
</dbReference>
<reference evidence="9" key="1">
    <citation type="submission" date="2019-08" db="EMBL/GenBank/DDBJ databases">
        <title>The genome of the North American firefly Photinus pyralis.</title>
        <authorList>
            <consortium name="Photinus pyralis genome working group"/>
            <person name="Fallon T.R."/>
            <person name="Sander Lower S.E."/>
            <person name="Weng J.-K."/>
        </authorList>
    </citation>
    <scope>NUCLEOTIDE SEQUENCE</scope>
    <source>
        <strain evidence="9">TRF0915ILg1</strain>
        <tissue evidence="9">Whole body</tissue>
    </source>
</reference>
<feature type="non-terminal residue" evidence="9">
    <location>
        <position position="1167"/>
    </location>
</feature>
<dbReference type="GO" id="GO:0004558">
    <property type="term" value="F:alpha-1,4-glucosidase activity"/>
    <property type="evidence" value="ECO:0007669"/>
    <property type="project" value="UniProtKB-EC"/>
</dbReference>
<dbReference type="EMBL" id="VTPC01004146">
    <property type="protein sequence ID" value="KAF2897455.1"/>
    <property type="molecule type" value="Genomic_DNA"/>
</dbReference>
<keyword evidence="4" id="KW-0378">Hydrolase</keyword>
<dbReference type="Pfam" id="PF00128">
    <property type="entry name" value="Alpha-amylase"/>
    <property type="match status" value="2"/>
</dbReference>
<sequence length="1167" mass="133591">MSPKWRVLFSAIVLGLIVYVKSAAILETPKSAPILTPLNSKIDTDWWKHAVFYQIYPRSFKDDNNDGIGDLKGITSKLNHLKDAGITATWLSPIYKSPQVDQGYDISDFMDIHPEYGTLEEFDQFVEKAHALGIKVIMDFVPNHSSDQHQWFIDSENGKAPYKDYYIWKYGDPETPPNNWKSLFKGSAWTYSEKRQQWYLHQFAKQQPDLNYRNAELRQNMKDVLKFWMDRKVDGFRMDAVPYLVEQQSFADEPLSNNPNADPDDYEYLTHTFTSDQPETFDVIYEWREFIDEYNKEHSNEDPRVLMAEAYTDIDNTMRYYGDETRDGAHFPFNFLFITELNKTSTAEDIVAVVNKWLSKMPEGRTANWVLGNHDNHRVATRFGPERVDGMNMLNALLPGIMVTYNGEEIGQENGEVTREEGKDPSACKAPVEDFDKISRDFERTPFHWDDSVNAGFNEGAKPWLPVSEKYKTTNLAAQSISGLESHYQIYKELLQIRQKPAFFNGPLTIAALSENVIGFTREVANGDSYLVLINIGSSQEPINLTTFPSVKTNVKVVIGSVNSNKKDRYVAADKFTLEPYESVVAKILPDDTLGDQDWWKTAVFYQIYPRSFKDDNNDGIGDLKGITSKLKHLQEAGVTATWLSPIYKSPNVDQGYDISDFENIDEDYGTLDDFDELVKRAHSLGIKIIMDFVPNHSSDKHEWFIKSENREPGYEDFYVWKDGTADGNPPNNWISRFKYSAWKYSEKRNQYYLHQFAEAQPDLNYRNPVVVKKMKDVLKFWLDKGVDGFRMDAVPFLFEDKEFRDEPLSGLEVPEDEYEYLQHIYTNDVEETFDMIYQWRAFLDDYVKEHGGDARVMMTEAYTNIENTMKYYGNATHNGAHFTFNFEMITQLNSTSNAQAIVATINNWLNHLPAGYVSNWVLGNHDNSRVATRFGPENVDGLNMLIGLLPGVMVTYNGEEIGQENGEVTWEEGWDPSACNGNQEDFERVSRDFERTPFQWDTSINAGFNEGTKPWLPVSKKYLETNLAAQSDPNVTSHYQIYKNLLSLRKEPAIISGNLDIAAVSDSVLVYRRTLDGNSTYMYIFNIGSDEAAIDISSTFSDTLPYLQIVLKSTVSTKTIGNTLAVRELTLAPHECIVAISTNESAVVSAKISVSILFVILNILLF</sequence>
<proteinExistence type="inferred from homology"/>
<feature type="domain" description="Glycosyl hydrolase family 13 catalytic" evidence="8">
    <location>
        <begin position="607"/>
        <end position="996"/>
    </location>
</feature>
<evidence type="ECO:0000313" key="9">
    <source>
        <dbReference type="EMBL" id="KAF2897455.1"/>
    </source>
</evidence>
<dbReference type="InterPro" id="IPR017853">
    <property type="entry name" value="GH"/>
</dbReference>
<dbReference type="PANTHER" id="PTHR10357">
    <property type="entry name" value="ALPHA-AMYLASE FAMILY MEMBER"/>
    <property type="match status" value="1"/>
</dbReference>
<dbReference type="FunFam" id="3.90.400.10:FF:000002">
    <property type="entry name" value="Sucrose isomerase"/>
    <property type="match status" value="1"/>
</dbReference>
<dbReference type="Gene3D" id="3.90.400.10">
    <property type="entry name" value="Oligo-1,6-glucosidase, Domain 2"/>
    <property type="match status" value="2"/>
</dbReference>
<dbReference type="SMART" id="SM00642">
    <property type="entry name" value="Aamy"/>
    <property type="match status" value="2"/>
</dbReference>
<evidence type="ECO:0000256" key="7">
    <source>
        <dbReference type="SAM" id="SignalP"/>
    </source>
</evidence>
<comment type="similarity">
    <text evidence="2">Belongs to the glycosyl hydrolase 13 family.</text>
</comment>
<evidence type="ECO:0000256" key="1">
    <source>
        <dbReference type="ARBA" id="ARBA00001657"/>
    </source>
</evidence>
<dbReference type="GO" id="GO:0005975">
    <property type="term" value="P:carbohydrate metabolic process"/>
    <property type="evidence" value="ECO:0007669"/>
    <property type="project" value="InterPro"/>
</dbReference>
<dbReference type="Proteomes" id="UP000801492">
    <property type="component" value="Unassembled WGS sequence"/>
</dbReference>